<dbReference type="Proteomes" id="UP000694422">
    <property type="component" value="Unplaced"/>
</dbReference>
<dbReference type="GO" id="GO:0042612">
    <property type="term" value="C:MHC class I protein complex"/>
    <property type="evidence" value="ECO:0007669"/>
    <property type="project" value="UniProtKB-KW"/>
</dbReference>
<dbReference type="GO" id="GO:0001916">
    <property type="term" value="P:positive regulation of T cell mediated cytotoxicity"/>
    <property type="evidence" value="ECO:0007669"/>
    <property type="project" value="TreeGrafter"/>
</dbReference>
<dbReference type="GO" id="GO:0042605">
    <property type="term" value="F:peptide antigen binding"/>
    <property type="evidence" value="ECO:0007669"/>
    <property type="project" value="TreeGrafter"/>
</dbReference>
<organism evidence="9 10">
    <name type="scientific">Spermophilus dauricus</name>
    <name type="common">Daurian ground squirrel</name>
    <dbReference type="NCBI Taxonomy" id="99837"/>
    <lineage>
        <taxon>Eukaryota</taxon>
        <taxon>Metazoa</taxon>
        <taxon>Chordata</taxon>
        <taxon>Craniata</taxon>
        <taxon>Vertebrata</taxon>
        <taxon>Euteleostomi</taxon>
        <taxon>Mammalia</taxon>
        <taxon>Eutheria</taxon>
        <taxon>Euarchontoglires</taxon>
        <taxon>Glires</taxon>
        <taxon>Rodentia</taxon>
        <taxon>Sciuromorpha</taxon>
        <taxon>Sciuridae</taxon>
        <taxon>Xerinae</taxon>
        <taxon>Marmotini</taxon>
        <taxon>Spermophilus</taxon>
    </lineage>
</organism>
<dbReference type="GO" id="GO:0002476">
    <property type="term" value="P:antigen processing and presentation of endogenous peptide antigen via MHC class Ib"/>
    <property type="evidence" value="ECO:0007669"/>
    <property type="project" value="TreeGrafter"/>
</dbReference>
<dbReference type="PANTHER" id="PTHR16675:SF251">
    <property type="entry name" value="HLA CLASS I HISTOCOMPATIBILITY ANTIGEN, C ALPHA CHAIN"/>
    <property type="match status" value="1"/>
</dbReference>
<dbReference type="AlphaFoldDB" id="A0A8C9Q3Q0"/>
<reference evidence="9" key="2">
    <citation type="submission" date="2025-09" db="UniProtKB">
        <authorList>
            <consortium name="Ensembl"/>
        </authorList>
    </citation>
    <scope>IDENTIFICATION</scope>
</reference>
<evidence type="ECO:0000256" key="7">
    <source>
        <dbReference type="SAM" id="SignalP"/>
    </source>
</evidence>
<dbReference type="Gene3D" id="3.30.500.10">
    <property type="entry name" value="MHC class I-like antigen recognition-like"/>
    <property type="match status" value="1"/>
</dbReference>
<evidence type="ECO:0000313" key="9">
    <source>
        <dbReference type="Ensembl" id="ENSSDAP00000015954.1"/>
    </source>
</evidence>
<dbReference type="GO" id="GO:0098553">
    <property type="term" value="C:lumenal side of endoplasmic reticulum membrane"/>
    <property type="evidence" value="ECO:0007669"/>
    <property type="project" value="UniProtKB-ARBA"/>
</dbReference>
<keyword evidence="10" id="KW-1185">Reference proteome</keyword>
<dbReference type="GO" id="GO:0002486">
    <property type="term" value="P:antigen processing and presentation of endogenous peptide antigen via MHC class I via ER pathway, TAP-independent"/>
    <property type="evidence" value="ECO:0007669"/>
    <property type="project" value="TreeGrafter"/>
</dbReference>
<sequence>MAPQTLLLLLLGAVSLMETWAGSHSLRYFDTSVSRPGRGEPRLISVGYVDDTQFQHFDSDSESWRMKPWSPWVEQEEQKHWDTWNSKDSAKNFQACLTNLLSHHNQSQGGSHTIQRTYGCEVGQDGHLIRGFYRLAYDGEDYLALNEDLSSWTVADSVAQIIQQYWKAPGVTKLHRVHLENTCVEKLLRYLESRKETLPRL</sequence>
<dbReference type="InterPro" id="IPR050208">
    <property type="entry name" value="MHC_class-I_related"/>
</dbReference>
<name>A0A8C9Q3Q0_SPEDA</name>
<evidence type="ECO:0000256" key="3">
    <source>
        <dbReference type="ARBA" id="ARBA00022859"/>
    </source>
</evidence>
<feature type="domain" description="MHC class I-like antigen recognition-like" evidence="8">
    <location>
        <begin position="22"/>
        <end position="198"/>
    </location>
</feature>
<dbReference type="Pfam" id="PF00129">
    <property type="entry name" value="MHC_I"/>
    <property type="match status" value="1"/>
</dbReference>
<reference evidence="9" key="1">
    <citation type="submission" date="2025-08" db="UniProtKB">
        <authorList>
            <consortium name="Ensembl"/>
        </authorList>
    </citation>
    <scope>IDENTIFICATION</scope>
</reference>
<keyword evidence="5" id="KW-0325">Glycoprotein</keyword>
<evidence type="ECO:0000259" key="8">
    <source>
        <dbReference type="Pfam" id="PF00129"/>
    </source>
</evidence>
<proteinExistence type="inferred from homology"/>
<keyword evidence="4" id="KW-0472">Membrane</keyword>
<dbReference type="InterPro" id="IPR011161">
    <property type="entry name" value="MHC_I-like_Ag-recog"/>
</dbReference>
<dbReference type="GO" id="GO:0009897">
    <property type="term" value="C:external side of plasma membrane"/>
    <property type="evidence" value="ECO:0007669"/>
    <property type="project" value="TreeGrafter"/>
</dbReference>
<feature type="chain" id="PRO_5034704081" description="MHC class I-like antigen recognition-like domain-containing protein" evidence="7">
    <location>
        <begin position="22"/>
        <end position="201"/>
    </location>
</feature>
<dbReference type="InterPro" id="IPR037055">
    <property type="entry name" value="MHC_I-like_Ag-recog_sf"/>
</dbReference>
<evidence type="ECO:0000256" key="2">
    <source>
        <dbReference type="ARBA" id="ARBA00022451"/>
    </source>
</evidence>
<accession>A0A8C9Q3Q0</accession>
<comment type="subcellular location">
    <subcellularLocation>
        <location evidence="1">Membrane</location>
        <topology evidence="1">Single-pass type I membrane protein</topology>
    </subcellularLocation>
</comment>
<evidence type="ECO:0000256" key="4">
    <source>
        <dbReference type="ARBA" id="ARBA00023136"/>
    </source>
</evidence>
<dbReference type="GO" id="GO:0005615">
    <property type="term" value="C:extracellular space"/>
    <property type="evidence" value="ECO:0007669"/>
    <property type="project" value="TreeGrafter"/>
</dbReference>
<dbReference type="InterPro" id="IPR001039">
    <property type="entry name" value="MHC_I_a_a1/a2"/>
</dbReference>
<dbReference type="PRINTS" id="PR01638">
    <property type="entry name" value="MHCCLASSI"/>
</dbReference>
<evidence type="ECO:0000256" key="5">
    <source>
        <dbReference type="ARBA" id="ARBA00023180"/>
    </source>
</evidence>
<keyword evidence="7" id="KW-0732">Signal</keyword>
<dbReference type="GO" id="GO:0005102">
    <property type="term" value="F:signaling receptor binding"/>
    <property type="evidence" value="ECO:0007669"/>
    <property type="project" value="TreeGrafter"/>
</dbReference>
<dbReference type="GO" id="GO:0006955">
    <property type="term" value="P:immune response"/>
    <property type="evidence" value="ECO:0007669"/>
    <property type="project" value="TreeGrafter"/>
</dbReference>
<dbReference type="PANTHER" id="PTHR16675">
    <property type="entry name" value="MHC CLASS I-RELATED"/>
    <property type="match status" value="1"/>
</dbReference>
<evidence type="ECO:0000256" key="1">
    <source>
        <dbReference type="ARBA" id="ARBA00004479"/>
    </source>
</evidence>
<dbReference type="Ensembl" id="ENSSDAT00000018125.1">
    <property type="protein sequence ID" value="ENSSDAP00000015954.1"/>
    <property type="gene ID" value="ENSSDAG00000014440.1"/>
</dbReference>
<dbReference type="InterPro" id="IPR011162">
    <property type="entry name" value="MHC_I/II-like_Ag-recog"/>
</dbReference>
<comment type="similarity">
    <text evidence="6">Belongs to the MHC class I family.</text>
</comment>
<feature type="signal peptide" evidence="7">
    <location>
        <begin position="1"/>
        <end position="21"/>
    </location>
</feature>
<keyword evidence="3" id="KW-0391">Immunity</keyword>
<keyword evidence="2" id="KW-0490">MHC I</keyword>
<dbReference type="SUPFAM" id="SSF54452">
    <property type="entry name" value="MHC antigen-recognition domain"/>
    <property type="match status" value="1"/>
</dbReference>
<evidence type="ECO:0000256" key="6">
    <source>
        <dbReference type="RuleBase" id="RU004439"/>
    </source>
</evidence>
<evidence type="ECO:0000313" key="10">
    <source>
        <dbReference type="Proteomes" id="UP000694422"/>
    </source>
</evidence>
<protein>
    <recommendedName>
        <fullName evidence="8">MHC class I-like antigen recognition-like domain-containing protein</fullName>
    </recommendedName>
</protein>
<dbReference type="GO" id="GO:0030670">
    <property type="term" value="C:phagocytic vesicle membrane"/>
    <property type="evidence" value="ECO:0007669"/>
    <property type="project" value="UniProtKB-ARBA"/>
</dbReference>
<dbReference type="FunFam" id="3.30.500.10:FF:000001">
    <property type="entry name" value="H-2 class I histocompatibility antigen, alpha chain"/>
    <property type="match status" value="1"/>
</dbReference>